<dbReference type="InterPro" id="IPR050832">
    <property type="entry name" value="Bact_Acetyltransf"/>
</dbReference>
<name>G9XHW8_DESHA</name>
<dbReference type="PROSITE" id="PS51186">
    <property type="entry name" value="GNAT"/>
    <property type="match status" value="1"/>
</dbReference>
<protein>
    <submittedName>
        <fullName evidence="4">Acetyltransferase, GNAT family</fullName>
    </submittedName>
</protein>
<keyword evidence="1 4" id="KW-0808">Transferase</keyword>
<dbReference type="AlphaFoldDB" id="G9XHW8"/>
<dbReference type="SUPFAM" id="SSF55729">
    <property type="entry name" value="Acyl-CoA N-acyltransferases (Nat)"/>
    <property type="match status" value="1"/>
</dbReference>
<keyword evidence="2" id="KW-0012">Acyltransferase</keyword>
<proteinExistence type="predicted"/>
<dbReference type="Gene3D" id="3.40.630.30">
    <property type="match status" value="1"/>
</dbReference>
<dbReference type="CDD" id="cd04301">
    <property type="entry name" value="NAT_SF"/>
    <property type="match status" value="1"/>
</dbReference>
<evidence type="ECO:0000256" key="1">
    <source>
        <dbReference type="ARBA" id="ARBA00022679"/>
    </source>
</evidence>
<accession>G9XHW8</accession>
<dbReference type="GO" id="GO:0016747">
    <property type="term" value="F:acyltransferase activity, transferring groups other than amino-acyl groups"/>
    <property type="evidence" value="ECO:0007669"/>
    <property type="project" value="InterPro"/>
</dbReference>
<sequence length="167" mass="19150">MKCGKKDTWNKVKRGIFMSEVIIRLCERDDLSDVVKLMNELREVVQGDEIAFRDVNKIFTEMEQRPELYLNVVAEISGKVVGFISAIFYRTVFHKGGTALINELIITQAERGKGIGKRLVQMVQEEALKRGFDEVEVGTERANEGAQGFYRRCGFNEEYVLLGMEFE</sequence>
<dbReference type="Pfam" id="PF00583">
    <property type="entry name" value="Acetyltransf_1"/>
    <property type="match status" value="1"/>
</dbReference>
<comment type="caution">
    <text evidence="4">The sequence shown here is derived from an EMBL/GenBank/DDBJ whole genome shotgun (WGS) entry which is preliminary data.</text>
</comment>
<evidence type="ECO:0000259" key="3">
    <source>
        <dbReference type="PROSITE" id="PS51186"/>
    </source>
</evidence>
<evidence type="ECO:0000313" key="4">
    <source>
        <dbReference type="EMBL" id="EHL08758.1"/>
    </source>
</evidence>
<evidence type="ECO:0000256" key="2">
    <source>
        <dbReference type="ARBA" id="ARBA00023315"/>
    </source>
</evidence>
<dbReference type="EMBL" id="AFZX01000013">
    <property type="protein sequence ID" value="EHL08758.1"/>
    <property type="molecule type" value="Genomic_DNA"/>
</dbReference>
<dbReference type="PANTHER" id="PTHR43877">
    <property type="entry name" value="AMINOALKYLPHOSPHONATE N-ACETYLTRANSFERASE-RELATED-RELATED"/>
    <property type="match status" value="1"/>
</dbReference>
<dbReference type="InterPro" id="IPR016181">
    <property type="entry name" value="Acyl_CoA_acyltransferase"/>
</dbReference>
<gene>
    <name evidence="4" type="ORF">HMPREF0322_00544</name>
</gene>
<dbReference type="Proteomes" id="UP000004416">
    <property type="component" value="Unassembled WGS sequence"/>
</dbReference>
<reference evidence="4 5" key="1">
    <citation type="submission" date="2011-08" db="EMBL/GenBank/DDBJ databases">
        <authorList>
            <person name="Weinstock G."/>
            <person name="Sodergren E."/>
            <person name="Clifton S."/>
            <person name="Fulton L."/>
            <person name="Fulton B."/>
            <person name="Courtney L."/>
            <person name="Fronick C."/>
            <person name="Harrison M."/>
            <person name="Strong C."/>
            <person name="Farmer C."/>
            <person name="Delahaunty K."/>
            <person name="Markovic C."/>
            <person name="Hall O."/>
            <person name="Minx P."/>
            <person name="Tomlinson C."/>
            <person name="Mitreva M."/>
            <person name="Hou S."/>
            <person name="Chen J."/>
            <person name="Wollam A."/>
            <person name="Pepin K.H."/>
            <person name="Johnson M."/>
            <person name="Bhonagiri V."/>
            <person name="Zhang X."/>
            <person name="Suruliraj S."/>
            <person name="Warren W."/>
            <person name="Chinwalla A."/>
            <person name="Mardis E.R."/>
            <person name="Wilson R.K."/>
        </authorList>
    </citation>
    <scope>NUCLEOTIDE SEQUENCE [LARGE SCALE GENOMIC DNA]</scope>
    <source>
        <strain evidence="4 5">DP7</strain>
    </source>
</reference>
<feature type="domain" description="N-acetyltransferase" evidence="3">
    <location>
        <begin position="21"/>
        <end position="167"/>
    </location>
</feature>
<evidence type="ECO:0000313" key="5">
    <source>
        <dbReference type="Proteomes" id="UP000004416"/>
    </source>
</evidence>
<dbReference type="HOGENOM" id="CLU_013985_34_6_9"/>
<dbReference type="PATRIC" id="fig|537010.4.peg.502"/>
<dbReference type="InterPro" id="IPR000182">
    <property type="entry name" value="GNAT_dom"/>
</dbReference>
<organism evidence="4 5">
    <name type="scientific">Desulfitobacterium hafniense DP7</name>
    <dbReference type="NCBI Taxonomy" id="537010"/>
    <lineage>
        <taxon>Bacteria</taxon>
        <taxon>Bacillati</taxon>
        <taxon>Bacillota</taxon>
        <taxon>Clostridia</taxon>
        <taxon>Eubacteriales</taxon>
        <taxon>Desulfitobacteriaceae</taxon>
        <taxon>Desulfitobacterium</taxon>
    </lineage>
</organism>